<dbReference type="SMART" id="SM00908">
    <property type="entry name" value="Gal-bind_lectin"/>
    <property type="match status" value="1"/>
</dbReference>
<organism evidence="4 5">
    <name type="scientific">Leptobrachium leishanense</name>
    <name type="common">Leishan spiny toad</name>
    <dbReference type="NCBI Taxonomy" id="445787"/>
    <lineage>
        <taxon>Eukaryota</taxon>
        <taxon>Metazoa</taxon>
        <taxon>Chordata</taxon>
        <taxon>Craniata</taxon>
        <taxon>Vertebrata</taxon>
        <taxon>Euteleostomi</taxon>
        <taxon>Amphibia</taxon>
        <taxon>Batrachia</taxon>
        <taxon>Anura</taxon>
        <taxon>Pelobatoidea</taxon>
        <taxon>Megophryidae</taxon>
        <taxon>Leptobrachium</taxon>
    </lineage>
</organism>
<accession>A0A8C5Q742</accession>
<dbReference type="GO" id="GO:0030246">
    <property type="term" value="F:carbohydrate binding"/>
    <property type="evidence" value="ECO:0007669"/>
    <property type="project" value="UniProtKB-UniRule"/>
</dbReference>
<dbReference type="OrthoDB" id="6251307at2759"/>
<proteinExistence type="predicted"/>
<name>A0A8C5Q742_9ANUR</name>
<feature type="domain" description="Galectin" evidence="3">
    <location>
        <begin position="52"/>
        <end position="179"/>
    </location>
</feature>
<evidence type="ECO:0000256" key="1">
    <source>
        <dbReference type="ARBA" id="ARBA00022734"/>
    </source>
</evidence>
<evidence type="ECO:0000313" key="5">
    <source>
        <dbReference type="Proteomes" id="UP000694569"/>
    </source>
</evidence>
<dbReference type="Gene3D" id="2.60.120.200">
    <property type="match status" value="1"/>
</dbReference>
<evidence type="ECO:0000259" key="3">
    <source>
        <dbReference type="PROSITE" id="PS51304"/>
    </source>
</evidence>
<sequence length="179" mass="19964">MPLELFLHPPSCRWGPADYSAHTQEPLTMRSLQSVPALSFRADAGLWKLQAVQSSGNLGLSNGQVNKLRGLVLEDPDEMNIILKAGKLIPFCLIANFQEQTLCYNHLTGPSWGESQNIKTPFLFHPERFFEILIMPDDGTFKFAFNGIPLGEFSPLGLDLKSISELEIIGRAKLYTVQC</sequence>
<dbReference type="PROSITE" id="PS51304">
    <property type="entry name" value="GALECTIN"/>
    <property type="match status" value="1"/>
</dbReference>
<dbReference type="Ensembl" id="ENSLLET00000034471.1">
    <property type="protein sequence ID" value="ENSLLEP00000033200.1"/>
    <property type="gene ID" value="ENSLLEG00000021009.1"/>
</dbReference>
<evidence type="ECO:0000256" key="2">
    <source>
        <dbReference type="RuleBase" id="RU102079"/>
    </source>
</evidence>
<evidence type="ECO:0000313" key="4">
    <source>
        <dbReference type="Ensembl" id="ENSLLEP00000033200.1"/>
    </source>
</evidence>
<dbReference type="GeneTree" id="ENSGT00940000161499"/>
<keyword evidence="5" id="KW-1185">Reference proteome</keyword>
<protein>
    <recommendedName>
        <fullName evidence="2">Galectin</fullName>
    </recommendedName>
</protein>
<dbReference type="InterPro" id="IPR001079">
    <property type="entry name" value="Galectin_CRD"/>
</dbReference>
<dbReference type="AlphaFoldDB" id="A0A8C5Q742"/>
<dbReference type="Pfam" id="PF00337">
    <property type="entry name" value="Gal-bind_lectin"/>
    <property type="match status" value="1"/>
</dbReference>
<dbReference type="InterPro" id="IPR013320">
    <property type="entry name" value="ConA-like_dom_sf"/>
</dbReference>
<dbReference type="Proteomes" id="UP000694569">
    <property type="component" value="Unplaced"/>
</dbReference>
<keyword evidence="1 2" id="KW-0430">Lectin</keyword>
<reference evidence="4" key="2">
    <citation type="submission" date="2025-09" db="UniProtKB">
        <authorList>
            <consortium name="Ensembl"/>
        </authorList>
    </citation>
    <scope>IDENTIFICATION</scope>
</reference>
<dbReference type="SUPFAM" id="SSF49899">
    <property type="entry name" value="Concanavalin A-like lectins/glucanases"/>
    <property type="match status" value="1"/>
</dbReference>
<reference evidence="4" key="1">
    <citation type="submission" date="2025-08" db="UniProtKB">
        <authorList>
            <consortium name="Ensembl"/>
        </authorList>
    </citation>
    <scope>IDENTIFICATION</scope>
</reference>